<dbReference type="GO" id="GO:0005730">
    <property type="term" value="C:nucleolus"/>
    <property type="evidence" value="ECO:0007669"/>
    <property type="project" value="UniProtKB-SubCell"/>
</dbReference>
<accession>A0A9P0D046</accession>
<dbReference type="PANTHER" id="PTHR13243">
    <property type="entry name" value="HSPC111 PROTEIN-RELATED"/>
    <property type="match status" value="1"/>
</dbReference>
<sequence>MTKLRKQRRKKKFNHNVNRKRLRNKIFKEGNIGCKEVKLEYDRKKSLKTNLQEMGLAYDPNQSIKIPHSKSEMKKIMSTNNDWVEDSTEEPITLSKAHVAKSLEDDAKAPREKKFRLPNSQIEWVTYLIEKYGNDYKAMERDKKNYNQETWKQIRQKIKRFMNIPEQYSEFLKKSNIHLEVDNNVSDDEI</sequence>
<evidence type="ECO:0000256" key="4">
    <source>
        <dbReference type="ARBA" id="ARBA00023242"/>
    </source>
</evidence>
<organism evidence="5 6">
    <name type="scientific">Psylliodes chrysocephalus</name>
    <dbReference type="NCBI Taxonomy" id="3402493"/>
    <lineage>
        <taxon>Eukaryota</taxon>
        <taxon>Metazoa</taxon>
        <taxon>Ecdysozoa</taxon>
        <taxon>Arthropoda</taxon>
        <taxon>Hexapoda</taxon>
        <taxon>Insecta</taxon>
        <taxon>Pterygota</taxon>
        <taxon>Neoptera</taxon>
        <taxon>Endopterygota</taxon>
        <taxon>Coleoptera</taxon>
        <taxon>Polyphaga</taxon>
        <taxon>Cucujiformia</taxon>
        <taxon>Chrysomeloidea</taxon>
        <taxon>Chrysomelidae</taxon>
        <taxon>Galerucinae</taxon>
        <taxon>Alticini</taxon>
        <taxon>Psylliodes</taxon>
    </lineage>
</organism>
<keyword evidence="4" id="KW-0539">Nucleus</keyword>
<evidence type="ECO:0000256" key="2">
    <source>
        <dbReference type="ARBA" id="ARBA00008479"/>
    </source>
</evidence>
<proteinExistence type="inferred from homology"/>
<dbReference type="OrthoDB" id="285729at2759"/>
<evidence type="ECO:0000313" key="5">
    <source>
        <dbReference type="EMBL" id="CAH1109393.1"/>
    </source>
</evidence>
<evidence type="ECO:0000313" key="6">
    <source>
        <dbReference type="Proteomes" id="UP001153636"/>
    </source>
</evidence>
<dbReference type="PANTHER" id="PTHR13243:SF1">
    <property type="entry name" value="NUCLEOLAR PROTEIN 16"/>
    <property type="match status" value="1"/>
</dbReference>
<comment type="subcellular location">
    <subcellularLocation>
        <location evidence="1">Nucleus</location>
        <location evidence="1">Nucleolus</location>
    </subcellularLocation>
</comment>
<dbReference type="Proteomes" id="UP001153636">
    <property type="component" value="Chromosome 4"/>
</dbReference>
<dbReference type="InterPro" id="IPR019002">
    <property type="entry name" value="Ribosome_biogenesis_Nop16"/>
</dbReference>
<name>A0A9P0D046_9CUCU</name>
<dbReference type="Pfam" id="PF09420">
    <property type="entry name" value="Nop16"/>
    <property type="match status" value="1"/>
</dbReference>
<gene>
    <name evidence="5" type="ORF">PSYICH_LOCUS9962</name>
</gene>
<dbReference type="AlphaFoldDB" id="A0A9P0D046"/>
<keyword evidence="6" id="KW-1185">Reference proteome</keyword>
<dbReference type="GO" id="GO:0042273">
    <property type="term" value="P:ribosomal large subunit biogenesis"/>
    <property type="evidence" value="ECO:0007669"/>
    <property type="project" value="TreeGrafter"/>
</dbReference>
<dbReference type="EMBL" id="OV651816">
    <property type="protein sequence ID" value="CAH1109393.1"/>
    <property type="molecule type" value="Genomic_DNA"/>
</dbReference>
<protein>
    <recommendedName>
        <fullName evidence="3">Nucleolar protein 16</fullName>
    </recommendedName>
</protein>
<evidence type="ECO:0000256" key="3">
    <source>
        <dbReference type="ARBA" id="ARBA00015522"/>
    </source>
</evidence>
<evidence type="ECO:0000256" key="1">
    <source>
        <dbReference type="ARBA" id="ARBA00004604"/>
    </source>
</evidence>
<comment type="similarity">
    <text evidence="2">Belongs to the NOP16 family.</text>
</comment>
<reference evidence="5" key="1">
    <citation type="submission" date="2022-01" db="EMBL/GenBank/DDBJ databases">
        <authorList>
            <person name="King R."/>
        </authorList>
    </citation>
    <scope>NUCLEOTIDE SEQUENCE</scope>
</reference>